<dbReference type="EMBL" id="PNBA02000017">
    <property type="protein sequence ID" value="KAG6395456.1"/>
    <property type="molecule type" value="Genomic_DNA"/>
</dbReference>
<keyword evidence="4" id="KW-1185">Reference proteome</keyword>
<protein>
    <recommendedName>
        <fullName evidence="5">Rapid ALkalinization Factor</fullName>
    </recommendedName>
</protein>
<evidence type="ECO:0008006" key="5">
    <source>
        <dbReference type="Google" id="ProtNLM"/>
    </source>
</evidence>
<feature type="signal peptide" evidence="2">
    <location>
        <begin position="1"/>
        <end position="23"/>
    </location>
</feature>
<proteinExistence type="predicted"/>
<comment type="caution">
    <text evidence="3">The sequence shown here is derived from an EMBL/GenBank/DDBJ whole genome shotgun (WGS) entry which is preliminary data.</text>
</comment>
<dbReference type="Proteomes" id="UP000298416">
    <property type="component" value="Unassembled WGS sequence"/>
</dbReference>
<organism evidence="3">
    <name type="scientific">Salvia splendens</name>
    <name type="common">Scarlet sage</name>
    <dbReference type="NCBI Taxonomy" id="180675"/>
    <lineage>
        <taxon>Eukaryota</taxon>
        <taxon>Viridiplantae</taxon>
        <taxon>Streptophyta</taxon>
        <taxon>Embryophyta</taxon>
        <taxon>Tracheophyta</taxon>
        <taxon>Spermatophyta</taxon>
        <taxon>Magnoliopsida</taxon>
        <taxon>eudicotyledons</taxon>
        <taxon>Gunneridae</taxon>
        <taxon>Pentapetalae</taxon>
        <taxon>asterids</taxon>
        <taxon>lamiids</taxon>
        <taxon>Lamiales</taxon>
        <taxon>Lamiaceae</taxon>
        <taxon>Nepetoideae</taxon>
        <taxon>Mentheae</taxon>
        <taxon>Salviinae</taxon>
        <taxon>Salvia</taxon>
        <taxon>Salvia subgen. Calosphace</taxon>
        <taxon>core Calosphace</taxon>
    </lineage>
</organism>
<gene>
    <name evidence="3" type="ORF">SASPL_146101</name>
</gene>
<evidence type="ECO:0000313" key="3">
    <source>
        <dbReference type="EMBL" id="KAG6395456.1"/>
    </source>
</evidence>
<reference evidence="3" key="1">
    <citation type="submission" date="2018-01" db="EMBL/GenBank/DDBJ databases">
        <authorList>
            <person name="Mao J.F."/>
        </authorList>
    </citation>
    <scope>NUCLEOTIDE SEQUENCE</scope>
    <source>
        <strain evidence="3">Huo1</strain>
        <tissue evidence="3">Leaf</tissue>
    </source>
</reference>
<evidence type="ECO:0000313" key="4">
    <source>
        <dbReference type="Proteomes" id="UP000298416"/>
    </source>
</evidence>
<reference evidence="3" key="2">
    <citation type="submission" date="2020-08" db="EMBL/GenBank/DDBJ databases">
        <title>Plant Genome Project.</title>
        <authorList>
            <person name="Zhang R.-G."/>
        </authorList>
    </citation>
    <scope>NUCLEOTIDE SEQUENCE</scope>
    <source>
        <strain evidence="3">Huo1</strain>
        <tissue evidence="3">Leaf</tissue>
    </source>
</reference>
<evidence type="ECO:0000256" key="1">
    <source>
        <dbReference type="SAM" id="MobiDB-lite"/>
    </source>
</evidence>
<dbReference type="AlphaFoldDB" id="A0A8X8Z889"/>
<feature type="region of interest" description="Disordered" evidence="1">
    <location>
        <begin position="30"/>
        <end position="76"/>
    </location>
</feature>
<sequence length="104" mass="11092">MTKTLAMMLTTLLVVSTFLPLLAEDIGNPALGKGGIPGSPPKTPGNPYRRGCEVEERCRDDPPSRVASDNGNEDVDKQNLFHDEDLLDVAPYGAPVEAPVGAPY</sequence>
<name>A0A8X8Z889_SALSN</name>
<accession>A0A8X8Z889</accession>
<feature type="compositionally biased region" description="Basic and acidic residues" evidence="1">
    <location>
        <begin position="50"/>
        <end position="63"/>
    </location>
</feature>
<feature type="chain" id="PRO_5036462467" description="Rapid ALkalinization Factor" evidence="2">
    <location>
        <begin position="24"/>
        <end position="104"/>
    </location>
</feature>
<evidence type="ECO:0000256" key="2">
    <source>
        <dbReference type="SAM" id="SignalP"/>
    </source>
</evidence>
<keyword evidence="2" id="KW-0732">Signal</keyword>